<organism evidence="1 2">
    <name type="scientific">Pristionchus mayeri</name>
    <dbReference type="NCBI Taxonomy" id="1317129"/>
    <lineage>
        <taxon>Eukaryota</taxon>
        <taxon>Metazoa</taxon>
        <taxon>Ecdysozoa</taxon>
        <taxon>Nematoda</taxon>
        <taxon>Chromadorea</taxon>
        <taxon>Rhabditida</taxon>
        <taxon>Rhabditina</taxon>
        <taxon>Diplogasteromorpha</taxon>
        <taxon>Diplogasteroidea</taxon>
        <taxon>Neodiplogasteridae</taxon>
        <taxon>Pristionchus</taxon>
    </lineage>
</organism>
<protein>
    <submittedName>
        <fullName evidence="1">Uncharacterized protein</fullName>
    </submittedName>
</protein>
<dbReference type="AlphaFoldDB" id="A0AAN5C609"/>
<feature type="non-terminal residue" evidence="1">
    <location>
        <position position="1"/>
    </location>
</feature>
<proteinExistence type="predicted"/>
<comment type="caution">
    <text evidence="1">The sequence shown here is derived from an EMBL/GenBank/DDBJ whole genome shotgun (WGS) entry which is preliminary data.</text>
</comment>
<feature type="non-terminal residue" evidence="1">
    <location>
        <position position="86"/>
    </location>
</feature>
<accession>A0AAN5C609</accession>
<dbReference type="EMBL" id="BTRK01000001">
    <property type="protein sequence ID" value="GMR29856.1"/>
    <property type="molecule type" value="Genomic_DNA"/>
</dbReference>
<name>A0AAN5C609_9BILA</name>
<keyword evidence="2" id="KW-1185">Reference proteome</keyword>
<gene>
    <name evidence="1" type="ORF">PMAYCL1PPCAC_00051</name>
</gene>
<reference evidence="2" key="1">
    <citation type="submission" date="2022-10" db="EMBL/GenBank/DDBJ databases">
        <title>Genome assembly of Pristionchus species.</title>
        <authorList>
            <person name="Yoshida K."/>
            <person name="Sommer R.J."/>
        </authorList>
    </citation>
    <scope>NUCLEOTIDE SEQUENCE [LARGE SCALE GENOMIC DNA]</scope>
    <source>
        <strain evidence="2">RS5460</strain>
    </source>
</reference>
<dbReference type="Proteomes" id="UP001328107">
    <property type="component" value="Unassembled WGS sequence"/>
</dbReference>
<sequence length="86" mass="9238">AITSSLNVVNLDDDDISGCGRAAQLEHPDKPAVMASSRSGMNPLSGCAGFVWMVDRMNLVEHSSLCVGNSKILRTRPMAKPQRIIV</sequence>
<evidence type="ECO:0000313" key="2">
    <source>
        <dbReference type="Proteomes" id="UP001328107"/>
    </source>
</evidence>
<evidence type="ECO:0000313" key="1">
    <source>
        <dbReference type="EMBL" id="GMR29856.1"/>
    </source>
</evidence>